<reference evidence="2" key="1">
    <citation type="submission" date="2016-10" db="EMBL/GenBank/DDBJ databases">
        <authorList>
            <person name="Varghese N."/>
            <person name="Submissions S."/>
        </authorList>
    </citation>
    <scope>NUCLEOTIDE SEQUENCE [LARGE SCALE GENOMIC DNA]</scope>
    <source>
        <strain evidence="2">DSM 3695</strain>
    </source>
</reference>
<name>A0A1I0NA88_9BACT</name>
<dbReference type="Proteomes" id="UP000199310">
    <property type="component" value="Unassembled WGS sequence"/>
</dbReference>
<sequence>MEILTPDHLSDHSIVVKSDIFPVDKTWIDSIGLKLKVIDKVSGRDSFRIRYSGLRYSDGFLGPDGKIPLVVYATMDDGKEILIYDERIHGYEPILVEKKDFHAPRFQQYIDHSGAQLFRIYFCANSSIDFEDEFTSDENGLIHTLEDKYRSQEWLRANAFDYIVVFLENENGDFTKLIEMELA</sequence>
<organism evidence="1 2">
    <name type="scientific">Chitinophaga arvensicola</name>
    <dbReference type="NCBI Taxonomy" id="29529"/>
    <lineage>
        <taxon>Bacteria</taxon>
        <taxon>Pseudomonadati</taxon>
        <taxon>Bacteroidota</taxon>
        <taxon>Chitinophagia</taxon>
        <taxon>Chitinophagales</taxon>
        <taxon>Chitinophagaceae</taxon>
        <taxon>Chitinophaga</taxon>
    </lineage>
</organism>
<dbReference type="EMBL" id="FOJG01000001">
    <property type="protein sequence ID" value="SEV97795.1"/>
    <property type="molecule type" value="Genomic_DNA"/>
</dbReference>
<dbReference type="RefSeq" id="WP_089888946.1">
    <property type="nucleotide sequence ID" value="NZ_FOJG01000001.1"/>
</dbReference>
<evidence type="ECO:0000313" key="1">
    <source>
        <dbReference type="EMBL" id="SEV97795.1"/>
    </source>
</evidence>
<keyword evidence="2" id="KW-1185">Reference proteome</keyword>
<proteinExistence type="predicted"/>
<evidence type="ECO:0000313" key="2">
    <source>
        <dbReference type="Proteomes" id="UP000199310"/>
    </source>
</evidence>
<dbReference type="AlphaFoldDB" id="A0A1I0NA88"/>
<gene>
    <name evidence="1" type="ORF">SAMN04488122_0038</name>
</gene>
<dbReference type="OrthoDB" id="1030850at2"/>
<dbReference type="STRING" id="29529.SAMN04488122_0038"/>
<accession>A0A1I0NA88</accession>
<protein>
    <submittedName>
        <fullName evidence="1">Uncharacterized protein</fullName>
    </submittedName>
</protein>